<dbReference type="RefSeq" id="WP_182300878.1">
    <property type="nucleotide sequence ID" value="NZ_CP041969.1"/>
</dbReference>
<reference evidence="1 2" key="1">
    <citation type="submission" date="2019-07" db="EMBL/GenBank/DDBJ databases">
        <authorList>
            <person name="Kim J.K."/>
            <person name="Cheong H.-M."/>
            <person name="Choi Y."/>
            <person name="Hwang K.J."/>
            <person name="Lee S."/>
            <person name="Choi C."/>
        </authorList>
    </citation>
    <scope>NUCLEOTIDE SEQUENCE [LARGE SCALE GENOMIC DNA]</scope>
    <source>
        <strain evidence="1 2">KS 22</strain>
    </source>
</reference>
<gene>
    <name evidence="1" type="ORF">FPL14_28225</name>
</gene>
<organism evidence="1 2">
    <name type="scientific">Cohnella cholangitidis</name>
    <dbReference type="NCBI Taxonomy" id="2598458"/>
    <lineage>
        <taxon>Bacteria</taxon>
        <taxon>Bacillati</taxon>
        <taxon>Bacillota</taxon>
        <taxon>Bacilli</taxon>
        <taxon>Bacillales</taxon>
        <taxon>Paenibacillaceae</taxon>
        <taxon>Cohnella</taxon>
    </lineage>
</organism>
<dbReference type="KEGG" id="cchl:FPL14_28225"/>
<evidence type="ECO:0000313" key="2">
    <source>
        <dbReference type="Proteomes" id="UP000515679"/>
    </source>
</evidence>
<keyword evidence="2" id="KW-1185">Reference proteome</keyword>
<dbReference type="AlphaFoldDB" id="A0A7G5C5Z1"/>
<proteinExistence type="predicted"/>
<protein>
    <submittedName>
        <fullName evidence="1">Uncharacterized protein</fullName>
    </submittedName>
</protein>
<sequence length="170" mass="19806">MSEVTFNHYMQIARLEDELSFRLAMEAAGYFAFYTFIEDFRNGLKNYSDVEADKLRMKISRARSLFPAPERFSPSWSAVWDEFELISLAKNEALATIPANRREGEWQVLLDNPYSHQQVVCYPGLGFLEAAYMYGYFQRELKPNEVLRLQKVTDLIRTNGRKEASILPDN</sequence>
<dbReference type="EMBL" id="CP041969">
    <property type="protein sequence ID" value="QMV44625.1"/>
    <property type="molecule type" value="Genomic_DNA"/>
</dbReference>
<dbReference type="Proteomes" id="UP000515679">
    <property type="component" value="Chromosome"/>
</dbReference>
<evidence type="ECO:0000313" key="1">
    <source>
        <dbReference type="EMBL" id="QMV44625.1"/>
    </source>
</evidence>
<name>A0A7G5C5Z1_9BACL</name>
<accession>A0A7G5C5Z1</accession>